<protein>
    <recommendedName>
        <fullName evidence="4">Methyltransferase</fullName>
        <ecNumber evidence="4">2.1.1.-</ecNumber>
    </recommendedName>
</protein>
<keyword evidence="2 6" id="KW-0489">Methyltransferase</keyword>
<evidence type="ECO:0000256" key="4">
    <source>
        <dbReference type="RuleBase" id="RU362026"/>
    </source>
</evidence>
<keyword evidence="7" id="KW-1185">Reference proteome</keyword>
<dbReference type="EMBL" id="CP019646">
    <property type="protein sequence ID" value="AQQ71565.1"/>
    <property type="molecule type" value="Genomic_DNA"/>
</dbReference>
<dbReference type="InterPro" id="IPR002052">
    <property type="entry name" value="DNA_methylase_N6_adenine_CS"/>
</dbReference>
<dbReference type="REBASE" id="185701">
    <property type="entry name" value="M.PbaD1ORF1941P"/>
</dbReference>
<dbReference type="AlphaFoldDB" id="A0A1Q2MFT7"/>
<dbReference type="GO" id="GO:0005737">
    <property type="term" value="C:cytoplasm"/>
    <property type="evidence" value="ECO:0007669"/>
    <property type="project" value="TreeGrafter"/>
</dbReference>
<dbReference type="InterPro" id="IPR002941">
    <property type="entry name" value="DNA_methylase_N4/N6"/>
</dbReference>
<dbReference type="PRINTS" id="PR00508">
    <property type="entry name" value="S21N4MTFRASE"/>
</dbReference>
<reference evidence="7" key="1">
    <citation type="submission" date="2017-02" db="EMBL/GenBank/DDBJ databases">
        <title>Comparative genomics and description of representatives of a novel lineage of planctomycetes thriving in anoxic sediments.</title>
        <authorList>
            <person name="Spring S."/>
            <person name="Bunk B."/>
            <person name="Sproer C."/>
        </authorList>
    </citation>
    <scope>NUCLEOTIDE SEQUENCE [LARGE SCALE GENOMIC DNA]</scope>
    <source>
        <strain evidence="7">SM-Chi-D1</strain>
    </source>
</reference>
<evidence type="ECO:0000313" key="7">
    <source>
        <dbReference type="Proteomes" id="UP000188181"/>
    </source>
</evidence>
<organism evidence="6 7">
    <name type="scientific">Limihaloglobus sulfuriphilus</name>
    <dbReference type="NCBI Taxonomy" id="1851148"/>
    <lineage>
        <taxon>Bacteria</taxon>
        <taxon>Pseudomonadati</taxon>
        <taxon>Planctomycetota</taxon>
        <taxon>Phycisphaerae</taxon>
        <taxon>Sedimentisphaerales</taxon>
        <taxon>Sedimentisphaeraceae</taxon>
        <taxon>Limihaloglobus</taxon>
    </lineage>
</organism>
<sequence>MSDKIDTVVCGDCLEVLGGIDSFCDLIFADPPFNIGYQYDQYHDKVRPEEYVDWCRRWMSLCCDVLKESGSFYIAIGDDYAAELCVLGKELGLTLRNWVVWHYTFGQQTKAKYARSHTHIFYFVKNAKEFKFYDHAVRVPSERQLIYADKRANPKGKMPDDTWNEYPRLCGTFKERIGFHPCQMPETVLARIIAGSSKKGDMVMDPFSGSGTTLVTAMKMGRHYFGTELSEDYVEGINQRIQSAKDDMHSDRNLFYKFSYTDKFETARLCADMAVTPEEVVKDEKLLYYFTVLMNVRTQREPVFTEEEICSILGVLGK</sequence>
<evidence type="ECO:0000256" key="2">
    <source>
        <dbReference type="ARBA" id="ARBA00022603"/>
    </source>
</evidence>
<dbReference type="KEGG" id="pbas:SMSP2_01941"/>
<evidence type="ECO:0000256" key="3">
    <source>
        <dbReference type="ARBA" id="ARBA00022679"/>
    </source>
</evidence>
<evidence type="ECO:0000256" key="1">
    <source>
        <dbReference type="ARBA" id="ARBA00006594"/>
    </source>
</evidence>
<dbReference type="Proteomes" id="UP000188181">
    <property type="component" value="Chromosome"/>
</dbReference>
<dbReference type="GO" id="GO:0003677">
    <property type="term" value="F:DNA binding"/>
    <property type="evidence" value="ECO:0007669"/>
    <property type="project" value="InterPro"/>
</dbReference>
<proteinExistence type="inferred from homology"/>
<dbReference type="GO" id="GO:0009007">
    <property type="term" value="F:site-specific DNA-methyltransferase (adenine-specific) activity"/>
    <property type="evidence" value="ECO:0007669"/>
    <property type="project" value="TreeGrafter"/>
</dbReference>
<comment type="similarity">
    <text evidence="1 4">Belongs to the N(4)/N(6)-methyltransferase family.</text>
</comment>
<dbReference type="PROSITE" id="PS00092">
    <property type="entry name" value="N6_MTASE"/>
    <property type="match status" value="1"/>
</dbReference>
<dbReference type="STRING" id="1851148.SMSP2_01941"/>
<dbReference type="RefSeq" id="WP_146683730.1">
    <property type="nucleotide sequence ID" value="NZ_CP019646.1"/>
</dbReference>
<dbReference type="InterPro" id="IPR029063">
    <property type="entry name" value="SAM-dependent_MTases_sf"/>
</dbReference>
<dbReference type="OrthoDB" id="9773571at2"/>
<dbReference type="GO" id="GO:0032259">
    <property type="term" value="P:methylation"/>
    <property type="evidence" value="ECO:0007669"/>
    <property type="project" value="UniProtKB-KW"/>
</dbReference>
<dbReference type="Pfam" id="PF01555">
    <property type="entry name" value="N6_N4_Mtase"/>
    <property type="match status" value="1"/>
</dbReference>
<dbReference type="SUPFAM" id="SSF53335">
    <property type="entry name" value="S-adenosyl-L-methionine-dependent methyltransferases"/>
    <property type="match status" value="1"/>
</dbReference>
<evidence type="ECO:0000313" key="6">
    <source>
        <dbReference type="EMBL" id="AQQ71565.1"/>
    </source>
</evidence>
<gene>
    <name evidence="6" type="primary">yhdJ_1</name>
    <name evidence="6" type="ORF">SMSP2_01941</name>
</gene>
<dbReference type="EC" id="2.1.1.-" evidence="4"/>
<dbReference type="GO" id="GO:0008170">
    <property type="term" value="F:N-methyltransferase activity"/>
    <property type="evidence" value="ECO:0007669"/>
    <property type="project" value="InterPro"/>
</dbReference>
<dbReference type="PANTHER" id="PTHR13370">
    <property type="entry name" value="RNA METHYLASE-RELATED"/>
    <property type="match status" value="1"/>
</dbReference>
<dbReference type="InterPro" id="IPR001091">
    <property type="entry name" value="RM_Methyltransferase"/>
</dbReference>
<dbReference type="Gene3D" id="3.40.50.150">
    <property type="entry name" value="Vaccinia Virus protein VP39"/>
    <property type="match status" value="1"/>
</dbReference>
<name>A0A1Q2MFT7_9BACT</name>
<feature type="domain" description="DNA methylase N-4/N-6" evidence="5">
    <location>
        <begin position="25"/>
        <end position="238"/>
    </location>
</feature>
<dbReference type="PANTHER" id="PTHR13370:SF3">
    <property type="entry name" value="TRNA (GUANINE(10)-N2)-METHYLTRANSFERASE HOMOLOG"/>
    <property type="match status" value="1"/>
</dbReference>
<accession>A0A1Q2MFT7</accession>
<keyword evidence="3 6" id="KW-0808">Transferase</keyword>
<evidence type="ECO:0000259" key="5">
    <source>
        <dbReference type="Pfam" id="PF01555"/>
    </source>
</evidence>